<feature type="domain" description="3-octaprenyl-4-hydroxybenzoate carboxy-lyase-like C-terminal" evidence="10">
    <location>
        <begin position="293"/>
        <end position="415"/>
    </location>
</feature>
<evidence type="ECO:0000256" key="7">
    <source>
        <dbReference type="ARBA" id="ARBA00049936"/>
    </source>
</evidence>
<comment type="pathway">
    <text evidence="1">Isoprenoid biosynthesis; isopentenyl diphosphate biosynthesis via mevalonate pathway.</text>
</comment>
<dbReference type="Pfam" id="PF20696">
    <property type="entry name" value="UbiD_C"/>
    <property type="match status" value="1"/>
</dbReference>
<dbReference type="Proteomes" id="UP001201020">
    <property type="component" value="Chromosome"/>
</dbReference>
<protein>
    <recommendedName>
        <fullName evidence="6">Anhydromevalonate phosphate decarboxylase</fullName>
        <ecNumber evidence="5">4.1.1.126</ecNumber>
    </recommendedName>
</protein>
<organism evidence="11">
    <name type="scientific">Candidatus Heimdallarchaeum aukensis</name>
    <dbReference type="NCBI Taxonomy" id="2876573"/>
    <lineage>
        <taxon>Archaea</taxon>
        <taxon>Promethearchaeati</taxon>
        <taxon>Candidatus Heimdallarchaeota</taxon>
        <taxon>Candidatus Heimdallarchaeia (ex Rinke et al. 2021) (nom. nud.)</taxon>
        <taxon>Candidatus Heimdallarchaeales</taxon>
        <taxon>Candidatus Heimdallarchaeaceae</taxon>
        <taxon>Candidatus Heimdallarchaeum</taxon>
    </lineage>
</organism>
<dbReference type="GO" id="GO:0016831">
    <property type="term" value="F:carboxy-lyase activity"/>
    <property type="evidence" value="ECO:0007669"/>
    <property type="project" value="InterPro"/>
</dbReference>
<dbReference type="Gene3D" id="3.40.1670.10">
    <property type="entry name" value="UbiD C-terminal domain-like"/>
    <property type="match status" value="1"/>
</dbReference>
<proteinExistence type="inferred from homology"/>
<evidence type="ECO:0000256" key="3">
    <source>
        <dbReference type="ARBA" id="ARBA00049054"/>
    </source>
</evidence>
<dbReference type="GO" id="GO:0005737">
    <property type="term" value="C:cytoplasm"/>
    <property type="evidence" value="ECO:0007669"/>
    <property type="project" value="TreeGrafter"/>
</dbReference>
<accession>A0A9Y1BJ91</accession>
<evidence type="ECO:0000256" key="1">
    <source>
        <dbReference type="ARBA" id="ARBA00005092"/>
    </source>
</evidence>
<dbReference type="InterPro" id="IPR049381">
    <property type="entry name" value="UbiD-like_C"/>
</dbReference>
<comment type="catalytic activity">
    <reaction evidence="3">
        <text>(2E)-3-methyl-5-phosphooxypent-2-enoate + H(+) = isopentenyl phosphate + CO2</text>
        <dbReference type="Rhea" id="RHEA:78971"/>
        <dbReference type="ChEBI" id="CHEBI:15378"/>
        <dbReference type="ChEBI" id="CHEBI:16526"/>
        <dbReference type="ChEBI" id="CHEBI:65078"/>
        <dbReference type="ChEBI" id="CHEBI:229665"/>
        <dbReference type="EC" id="4.1.1.126"/>
    </reaction>
    <physiologicalReaction direction="left-to-right" evidence="3">
        <dbReference type="Rhea" id="RHEA:78972"/>
    </physiologicalReaction>
</comment>
<dbReference type="SUPFAM" id="SSF143968">
    <property type="entry name" value="UbiD C-terminal domain-like"/>
    <property type="match status" value="1"/>
</dbReference>
<evidence type="ECO:0000256" key="5">
    <source>
        <dbReference type="ARBA" id="ARBA00049727"/>
    </source>
</evidence>
<feature type="domain" description="3-octaprenyl-4-hydroxybenzoate carboxy-lyase-like N-terminal" evidence="9">
    <location>
        <begin position="10"/>
        <end position="84"/>
    </location>
</feature>
<dbReference type="PANTHER" id="PTHR30108:SF21">
    <property type="entry name" value="4-HYDROXYBENZOATE DECARBOXYLASE"/>
    <property type="match status" value="1"/>
</dbReference>
<comment type="similarity">
    <text evidence="2">Belongs to the UbiD family.</text>
</comment>
<reference evidence="11" key="1">
    <citation type="journal article" date="2022" name="Nat. Microbiol.">
        <title>Unique mobile elements and scalable gene flow at the prokaryote-eukaryote boundary revealed by circularized Asgard archaea genomes.</title>
        <authorList>
            <person name="Wu F."/>
            <person name="Speth D.R."/>
            <person name="Philosof A."/>
            <person name="Cremiere A."/>
            <person name="Narayanan A."/>
            <person name="Barco R.A."/>
            <person name="Connon S.A."/>
            <person name="Amend J.P."/>
            <person name="Antoshechkin I.A."/>
            <person name="Orphan V.J."/>
        </authorList>
    </citation>
    <scope>NUCLEOTIDE SEQUENCE</scope>
    <source>
        <strain evidence="11">PM71</strain>
    </source>
</reference>
<evidence type="ECO:0000256" key="2">
    <source>
        <dbReference type="ARBA" id="ARBA00010021"/>
    </source>
</evidence>
<dbReference type="Pfam" id="PF20695">
    <property type="entry name" value="UbiD_N"/>
    <property type="match status" value="1"/>
</dbReference>
<sequence>MFKVSLRGYINELEKRKLLTIIDDTVDSNLEITKLMKKHSNSSILFKKVKNAKYPLIGNLLQSRSWFNLLLKSNKKEMYEKLNNASTKAKYPEETDFSTSFEVETEVDFNQLPIPKFFPKDGGRYLTSAIVIAKNPETDKVNASIHRIMILSKNEGIIRLVPRDLYQIFHSNRKNGRNTPIALIVGYHPLIALAASTPLKYGESELSVANALLEKGIKVIKTPIFGIDVPVDVEFVIEGEIIADETEEEGPFVDITGTLDTKRIQPVIRFKKLYHRKDAIFQTILPAHEEHYLLMGFPKEAAIYSYVKKIVPEVHDLVLTSGGCGWLHAVISITQRKTGDAKNVALAAFAAHPSLKWCTVVNEDIDVNNPSSVEWAMITRAGSGDIIVIDNIRGSSLDPSRNKNDDTSIKVIIDATKKESRNESEYNRIIFD</sequence>
<gene>
    <name evidence="11" type="ORF">K9W45_08610</name>
</gene>
<comment type="cofactor">
    <cofactor evidence="7">
        <name>prenylated FMN</name>
        <dbReference type="ChEBI" id="CHEBI:87746"/>
    </cofactor>
</comment>
<dbReference type="InterPro" id="IPR048304">
    <property type="entry name" value="UbiD_Rift_dom"/>
</dbReference>
<dbReference type="AlphaFoldDB" id="A0A9Y1BJ91"/>
<dbReference type="NCBIfam" id="TIGR00148">
    <property type="entry name" value="UbiD family decarboxylase"/>
    <property type="match status" value="1"/>
</dbReference>
<dbReference type="InterPro" id="IPR002830">
    <property type="entry name" value="UbiD"/>
</dbReference>
<dbReference type="Pfam" id="PF01977">
    <property type="entry name" value="UbiD"/>
    <property type="match status" value="1"/>
</dbReference>
<dbReference type="EC" id="4.1.1.126" evidence="5"/>
<evidence type="ECO:0000256" key="4">
    <source>
        <dbReference type="ARBA" id="ARBA00049583"/>
    </source>
</evidence>
<evidence type="ECO:0000259" key="10">
    <source>
        <dbReference type="Pfam" id="PF20696"/>
    </source>
</evidence>
<dbReference type="PANTHER" id="PTHR30108">
    <property type="entry name" value="3-OCTAPRENYL-4-HYDROXYBENZOATE CARBOXY-LYASE-RELATED"/>
    <property type="match status" value="1"/>
</dbReference>
<dbReference type="EMBL" id="CP084166">
    <property type="protein sequence ID" value="UJG39907.1"/>
    <property type="molecule type" value="Genomic_DNA"/>
</dbReference>
<comment type="function">
    <text evidence="4">Catalyzes the conversion of trans-anhydromevalonate 5-phosphate (tAHMP) into isopentenyl phosphate. Involved in the archaeal mevalonate (MVA) pathway, which provides fundamental precursors for isoprenoid biosynthesis, such as isopentenyl diphosphate (IPP) and dimethylallyl diphosphate (DMAPP).</text>
</comment>
<evidence type="ECO:0000256" key="6">
    <source>
        <dbReference type="ARBA" id="ARBA00049754"/>
    </source>
</evidence>
<evidence type="ECO:0000259" key="8">
    <source>
        <dbReference type="Pfam" id="PF01977"/>
    </source>
</evidence>
<evidence type="ECO:0000259" key="9">
    <source>
        <dbReference type="Pfam" id="PF20695"/>
    </source>
</evidence>
<dbReference type="InterPro" id="IPR049383">
    <property type="entry name" value="UbiD-like_N"/>
</dbReference>
<evidence type="ECO:0000313" key="11">
    <source>
        <dbReference type="EMBL" id="UJG39907.1"/>
    </source>
</evidence>
<dbReference type="SUPFAM" id="SSF50475">
    <property type="entry name" value="FMN-binding split barrel"/>
    <property type="match status" value="1"/>
</dbReference>
<name>A0A9Y1BJ91_9ARCH</name>
<feature type="domain" description="3-octaprenyl-4-hydroxybenzoate carboxy-lyase-like Rift-related" evidence="8">
    <location>
        <begin position="103"/>
        <end position="287"/>
    </location>
</feature>